<evidence type="ECO:0000313" key="2">
    <source>
        <dbReference type="Proteomes" id="UP001234585"/>
    </source>
</evidence>
<accession>A0AA50CS22</accession>
<dbReference type="Proteomes" id="UP001234585">
    <property type="component" value="Plasmid unnamed4"/>
</dbReference>
<name>A0AA50CS22_9HYPH</name>
<evidence type="ECO:0000313" key="1">
    <source>
        <dbReference type="EMBL" id="WLS01004.1"/>
    </source>
</evidence>
<organism evidence="1 2">
    <name type="scientific">Shinella sumterensis</name>
    <dbReference type="NCBI Taxonomy" id="1967501"/>
    <lineage>
        <taxon>Bacteria</taxon>
        <taxon>Pseudomonadati</taxon>
        <taxon>Pseudomonadota</taxon>
        <taxon>Alphaproteobacteria</taxon>
        <taxon>Hyphomicrobiales</taxon>
        <taxon>Rhizobiaceae</taxon>
        <taxon>Shinella</taxon>
    </lineage>
</organism>
<proteinExistence type="predicted"/>
<keyword evidence="2" id="KW-1185">Reference proteome</keyword>
<reference evidence="1 2" key="1">
    <citation type="submission" date="2023-08" db="EMBL/GenBank/DDBJ databases">
        <title>Pathogen: clinical or host-associated sample.</title>
        <authorList>
            <person name="Hergert J."/>
            <person name="Casey R."/>
            <person name="Wagner J."/>
            <person name="Young E.L."/>
            <person name="Oakeson K.F."/>
        </authorList>
    </citation>
    <scope>NUCLEOTIDE SEQUENCE [LARGE SCALE GENOMIC DNA]</scope>
    <source>
        <strain evidence="1 2">1760953</strain>
        <plasmid evidence="1 2">unnamed4</plasmid>
    </source>
</reference>
<dbReference type="AlphaFoldDB" id="A0AA50CS22"/>
<geneLocation type="plasmid" evidence="1 2">
    <name>unnamed4</name>
</geneLocation>
<keyword evidence="1" id="KW-0614">Plasmid</keyword>
<sequence length="139" mass="15557">MLEIENDGQAILSTNYWSSDFAARGLAYLTWNAGAARLLIPAIRRAWLRDMEGADSVIISVGPWSAARGKEGVELLFEDHSDSPFALHLSQEQTDRLLPASEVGKLFKVIVLCEHDDALHFPGLFRRVPAIPFLKPWKK</sequence>
<dbReference type="EMBL" id="CP132306">
    <property type="protein sequence ID" value="WLS01004.1"/>
    <property type="molecule type" value="Genomic_DNA"/>
</dbReference>
<protein>
    <submittedName>
        <fullName evidence="1">Uncharacterized protein</fullName>
    </submittedName>
</protein>
<dbReference type="RefSeq" id="WP_306041188.1">
    <property type="nucleotide sequence ID" value="NZ_CP132306.1"/>
</dbReference>
<gene>
    <name evidence="1" type="ORF">Q9313_26780</name>
</gene>